<dbReference type="EMBL" id="JAZDWU010000006">
    <property type="protein sequence ID" value="KAK9998197.1"/>
    <property type="molecule type" value="Genomic_DNA"/>
</dbReference>
<protein>
    <recommendedName>
        <fullName evidence="3">RNase H type-1 domain-containing protein</fullName>
    </recommendedName>
</protein>
<reference evidence="1 2" key="1">
    <citation type="submission" date="2024-01" db="EMBL/GenBank/DDBJ databases">
        <title>A telomere-to-telomere, gap-free genome of sweet tea (Lithocarpus litseifolius).</title>
        <authorList>
            <person name="Zhou J."/>
        </authorList>
    </citation>
    <scope>NUCLEOTIDE SEQUENCE [LARGE SCALE GENOMIC DNA]</scope>
    <source>
        <strain evidence="1">Zhou-2022a</strain>
        <tissue evidence="1">Leaf</tissue>
    </source>
</reference>
<comment type="caution">
    <text evidence="1">The sequence shown here is derived from an EMBL/GenBank/DDBJ whole genome shotgun (WGS) entry which is preliminary data.</text>
</comment>
<keyword evidence="2" id="KW-1185">Reference proteome</keyword>
<sequence length="105" mass="11650">MFSRISGLFAEHKLARRPLRSLSSMALAQYWSPFSLRSSKAEAEAIKWALSLASNLNFEAVIVESDFRICASLRSDLEFASPCYIKSIISDSLALLADSLSVLVY</sequence>
<evidence type="ECO:0008006" key="3">
    <source>
        <dbReference type="Google" id="ProtNLM"/>
    </source>
</evidence>
<name>A0AAW2CKX9_9ROSI</name>
<gene>
    <name evidence="1" type="ORF">SO802_017800</name>
</gene>
<evidence type="ECO:0000313" key="1">
    <source>
        <dbReference type="EMBL" id="KAK9998197.1"/>
    </source>
</evidence>
<accession>A0AAW2CKX9</accession>
<organism evidence="1 2">
    <name type="scientific">Lithocarpus litseifolius</name>
    <dbReference type="NCBI Taxonomy" id="425828"/>
    <lineage>
        <taxon>Eukaryota</taxon>
        <taxon>Viridiplantae</taxon>
        <taxon>Streptophyta</taxon>
        <taxon>Embryophyta</taxon>
        <taxon>Tracheophyta</taxon>
        <taxon>Spermatophyta</taxon>
        <taxon>Magnoliopsida</taxon>
        <taxon>eudicotyledons</taxon>
        <taxon>Gunneridae</taxon>
        <taxon>Pentapetalae</taxon>
        <taxon>rosids</taxon>
        <taxon>fabids</taxon>
        <taxon>Fagales</taxon>
        <taxon>Fagaceae</taxon>
        <taxon>Lithocarpus</taxon>
    </lineage>
</organism>
<evidence type="ECO:0000313" key="2">
    <source>
        <dbReference type="Proteomes" id="UP001459277"/>
    </source>
</evidence>
<dbReference type="AlphaFoldDB" id="A0AAW2CKX9"/>
<proteinExistence type="predicted"/>
<dbReference type="Proteomes" id="UP001459277">
    <property type="component" value="Unassembled WGS sequence"/>
</dbReference>